<dbReference type="EMBL" id="HBHT01040534">
    <property type="protein sequence ID" value="CAD9994992.1"/>
    <property type="molecule type" value="Transcribed_RNA"/>
</dbReference>
<evidence type="ECO:0000256" key="1">
    <source>
        <dbReference type="SAM" id="MobiDB-lite"/>
    </source>
</evidence>
<organism evidence="4">
    <name type="scientific">Entomoneis paludosa</name>
    <dbReference type="NCBI Taxonomy" id="265537"/>
    <lineage>
        <taxon>Eukaryota</taxon>
        <taxon>Sar</taxon>
        <taxon>Stramenopiles</taxon>
        <taxon>Ochrophyta</taxon>
        <taxon>Bacillariophyta</taxon>
        <taxon>Bacillariophyceae</taxon>
        <taxon>Bacillariophycidae</taxon>
        <taxon>Entomoneidaceae</taxon>
        <taxon>Entomoneis</taxon>
    </lineage>
</organism>
<dbReference type="InterPro" id="IPR009769">
    <property type="entry name" value="EDR2_C"/>
</dbReference>
<evidence type="ECO:0000313" key="4">
    <source>
        <dbReference type="EMBL" id="CAD9994993.1"/>
    </source>
</evidence>
<dbReference type="EMBL" id="HBHT01040535">
    <property type="protein sequence ID" value="CAD9994993.1"/>
    <property type="molecule type" value="Transcribed_RNA"/>
</dbReference>
<feature type="region of interest" description="Disordered" evidence="1">
    <location>
        <begin position="57"/>
        <end position="87"/>
    </location>
</feature>
<evidence type="ECO:0000259" key="2">
    <source>
        <dbReference type="Pfam" id="PF07059"/>
    </source>
</evidence>
<dbReference type="PANTHER" id="PTHR31558:SF3">
    <property type="entry name" value="CW14 PROTEIN"/>
    <property type="match status" value="1"/>
</dbReference>
<feature type="domain" description="Protein ENHANCED DISEASE RESISTANCE 2 C-terminal" evidence="2">
    <location>
        <begin position="98"/>
        <end position="357"/>
    </location>
</feature>
<dbReference type="Pfam" id="PF07059">
    <property type="entry name" value="EDR2_C"/>
    <property type="match status" value="1"/>
</dbReference>
<dbReference type="AlphaFoldDB" id="A0A6U3EY65"/>
<gene>
    <name evidence="3" type="ORF">APAL1065_LOCUS27228</name>
    <name evidence="4" type="ORF">APAL1065_LOCUS27229</name>
</gene>
<name>A0A6U3EY65_9STRA</name>
<accession>A0A6U3EY65</accession>
<proteinExistence type="predicted"/>
<protein>
    <recommendedName>
        <fullName evidence="2">Protein ENHANCED DISEASE RESISTANCE 2 C-terminal domain-containing protein</fullName>
    </recommendedName>
</protein>
<feature type="non-terminal residue" evidence="4">
    <location>
        <position position="1"/>
    </location>
</feature>
<sequence length="378" mass="42364">VVIANVLIYFCLTQEPDWRSLALQIRALPFLLNDNDADQAANRTSVKAASLRKSASLSSRAPGKSATGFLPDAGSSTIQLKNPTDPPVNEKNELFVGWMCPPGSGSHVRSHGYLRTKTKIPSPGELYEVIQCEIFEAPCMYESMATRVKLPKVTFENGDGPKTWRAPDLFVITIALPTDPPKIGRSGEGGGYTITMYCRMKQTTRDILRRVTADDYDPATEDYGSDIQKTQVNAVRLLEEWVRRAPMDQKWFSRFKCIPFIHNFKEIGIPSWISKYNGKPFLIKRPGVTGFIHQHPELSAFEFTVSFYPFPYLARQAICFLKENFFKKIVASCCFVVEGRADDELPECVIGVVQLCYPDPAHAIQANDFFAGKGPRAF</sequence>
<dbReference type="PANTHER" id="PTHR31558">
    <property type="entry name" value="CW14 PROTEIN"/>
    <property type="match status" value="1"/>
</dbReference>
<evidence type="ECO:0000313" key="3">
    <source>
        <dbReference type="EMBL" id="CAD9994992.1"/>
    </source>
</evidence>
<reference evidence="4" key="1">
    <citation type="submission" date="2021-01" db="EMBL/GenBank/DDBJ databases">
        <authorList>
            <person name="Corre E."/>
            <person name="Pelletier E."/>
            <person name="Niang G."/>
            <person name="Scheremetjew M."/>
            <person name="Finn R."/>
            <person name="Kale V."/>
            <person name="Holt S."/>
            <person name="Cochrane G."/>
            <person name="Meng A."/>
            <person name="Brown T."/>
            <person name="Cohen L."/>
        </authorList>
    </citation>
    <scope>NUCLEOTIDE SEQUENCE</scope>
    <source>
        <strain evidence="4">CCMP125</strain>
    </source>
</reference>